<feature type="transmembrane region" description="Helical" evidence="1">
    <location>
        <begin position="37"/>
        <end position="57"/>
    </location>
</feature>
<evidence type="ECO:0000313" key="4">
    <source>
        <dbReference type="Proteomes" id="UP000030762"/>
    </source>
</evidence>
<keyword evidence="1" id="KW-1133">Transmembrane helix</keyword>
<dbReference type="STRING" id="1156394.T0PZB2"/>
<proteinExistence type="predicted"/>
<dbReference type="Proteomes" id="UP000030762">
    <property type="component" value="Unassembled WGS sequence"/>
</dbReference>
<keyword evidence="1" id="KW-0472">Membrane</keyword>
<dbReference type="InParanoid" id="T0PZB2"/>
<feature type="domain" description="DUF2062" evidence="2">
    <location>
        <begin position="13"/>
        <end position="148"/>
    </location>
</feature>
<reference evidence="3 4" key="1">
    <citation type="submission" date="2012-04" db="EMBL/GenBank/DDBJ databases">
        <title>The Genome Sequence of Saprolegnia declina VS20.</title>
        <authorList>
            <consortium name="The Broad Institute Genome Sequencing Platform"/>
            <person name="Russ C."/>
            <person name="Nusbaum C."/>
            <person name="Tyler B."/>
            <person name="van West P."/>
            <person name="Dieguez-Uribeondo J."/>
            <person name="de Bruijn I."/>
            <person name="Tripathy S."/>
            <person name="Jiang R."/>
            <person name="Young S.K."/>
            <person name="Zeng Q."/>
            <person name="Gargeya S."/>
            <person name="Fitzgerald M."/>
            <person name="Haas B."/>
            <person name="Abouelleil A."/>
            <person name="Alvarado L."/>
            <person name="Arachchi H.M."/>
            <person name="Berlin A."/>
            <person name="Chapman S.B."/>
            <person name="Goldberg J."/>
            <person name="Griggs A."/>
            <person name="Gujja S."/>
            <person name="Hansen M."/>
            <person name="Howarth C."/>
            <person name="Imamovic A."/>
            <person name="Larimer J."/>
            <person name="McCowen C."/>
            <person name="Montmayeur A."/>
            <person name="Murphy C."/>
            <person name="Neiman D."/>
            <person name="Pearson M."/>
            <person name="Priest M."/>
            <person name="Roberts A."/>
            <person name="Saif S."/>
            <person name="Shea T."/>
            <person name="Sisk P."/>
            <person name="Sykes S."/>
            <person name="Wortman J."/>
            <person name="Nusbaum C."/>
            <person name="Birren B."/>
        </authorList>
    </citation>
    <scope>NUCLEOTIDE SEQUENCE [LARGE SCALE GENOMIC DNA]</scope>
    <source>
        <strain evidence="3 4">VS20</strain>
    </source>
</reference>
<name>T0PZB2_SAPDV</name>
<feature type="transmembrane region" description="Helical" evidence="1">
    <location>
        <begin position="123"/>
        <end position="145"/>
    </location>
</feature>
<accession>T0PZB2</accession>
<feature type="transmembrane region" description="Helical" evidence="1">
    <location>
        <begin position="64"/>
        <end position="83"/>
    </location>
</feature>
<dbReference type="RefSeq" id="XP_008620169.1">
    <property type="nucleotide sequence ID" value="XM_008621947.1"/>
</dbReference>
<dbReference type="eggNOG" id="ENOG502S03B">
    <property type="taxonomic scope" value="Eukaryota"/>
</dbReference>
<dbReference type="AlphaFoldDB" id="T0PZB2"/>
<evidence type="ECO:0000256" key="1">
    <source>
        <dbReference type="SAM" id="Phobius"/>
    </source>
</evidence>
<dbReference type="EMBL" id="JH767232">
    <property type="protein sequence ID" value="EQC26420.1"/>
    <property type="molecule type" value="Genomic_DNA"/>
</dbReference>
<gene>
    <name evidence="3" type="ORF">SDRG_15765</name>
</gene>
<dbReference type="PANTHER" id="PTHR35102">
    <property type="entry name" value="E3 UBIQUITIN-PROTEIN LIGASE"/>
    <property type="match status" value="1"/>
</dbReference>
<organism evidence="3 4">
    <name type="scientific">Saprolegnia diclina (strain VS20)</name>
    <dbReference type="NCBI Taxonomy" id="1156394"/>
    <lineage>
        <taxon>Eukaryota</taxon>
        <taxon>Sar</taxon>
        <taxon>Stramenopiles</taxon>
        <taxon>Oomycota</taxon>
        <taxon>Saprolegniomycetes</taxon>
        <taxon>Saprolegniales</taxon>
        <taxon>Saprolegniaceae</taxon>
        <taxon>Saprolegnia</taxon>
    </lineage>
</organism>
<dbReference type="PANTHER" id="PTHR35102:SF1">
    <property type="entry name" value="E3 UBIQUITIN-PROTEIN LIGASE"/>
    <property type="match status" value="1"/>
</dbReference>
<protein>
    <recommendedName>
        <fullName evidence="2">DUF2062 domain-containing protein</fullName>
    </recommendedName>
</protein>
<dbReference type="OMA" id="GHASHEV"/>
<dbReference type="InterPro" id="IPR018639">
    <property type="entry name" value="DUF2062"/>
</dbReference>
<dbReference type="GeneID" id="19956492"/>
<dbReference type="Pfam" id="PF09835">
    <property type="entry name" value="DUF2062"/>
    <property type="match status" value="1"/>
</dbReference>
<keyword evidence="4" id="KW-1185">Reference proteome</keyword>
<keyword evidence="1" id="KW-0812">Transmembrane</keyword>
<evidence type="ECO:0000259" key="2">
    <source>
        <dbReference type="Pfam" id="PF09835"/>
    </source>
</evidence>
<dbReference type="OrthoDB" id="1914153at2759"/>
<sequence>MSFFEAKVKKPIVDLLTSGASPHSLALSMAFGVTCGIFPIPGVTSVPVVAAVFLFGLNPVAAMLMNYLCTPLNIASVPVFVAYGGQFFGDGAEDFSVSTLLQGLQDDTLATLGQFQYVLLHAIYMWLVFLPVGTLAIYLVLYPILKVSIGSATKPTKAKTT</sequence>
<dbReference type="VEuPathDB" id="FungiDB:SDRG_15765"/>
<evidence type="ECO:0000313" key="3">
    <source>
        <dbReference type="EMBL" id="EQC26420.1"/>
    </source>
</evidence>